<protein>
    <submittedName>
        <fullName evidence="2">Uncharacterized protein</fullName>
    </submittedName>
</protein>
<gene>
    <name evidence="2" type="ORF">CQW23_12515</name>
</gene>
<reference evidence="3" key="2">
    <citation type="journal article" date="2017" name="J. Anim. Genet.">
        <title>Multiple reference genome sequences of hot pepper reveal the massive evolution of plant disease resistance genes by retroduplication.</title>
        <authorList>
            <person name="Kim S."/>
            <person name="Park J."/>
            <person name="Yeom S.-I."/>
            <person name="Kim Y.-M."/>
            <person name="Seo E."/>
            <person name="Kim K.-T."/>
            <person name="Kim M.-S."/>
            <person name="Lee J.M."/>
            <person name="Cheong K."/>
            <person name="Shin H.-S."/>
            <person name="Kim S.-B."/>
            <person name="Han K."/>
            <person name="Lee J."/>
            <person name="Park M."/>
            <person name="Lee H.-A."/>
            <person name="Lee H.-Y."/>
            <person name="Lee Y."/>
            <person name="Oh S."/>
            <person name="Lee J.H."/>
            <person name="Choi E."/>
            <person name="Choi E."/>
            <person name="Lee S.E."/>
            <person name="Jeon J."/>
            <person name="Kim H."/>
            <person name="Choi G."/>
            <person name="Song H."/>
            <person name="Lee J."/>
            <person name="Lee S.-C."/>
            <person name="Kwon J.-K."/>
            <person name="Lee H.-Y."/>
            <person name="Koo N."/>
            <person name="Hong Y."/>
            <person name="Kim R.W."/>
            <person name="Kang W.-H."/>
            <person name="Huh J.H."/>
            <person name="Kang B.-C."/>
            <person name="Yang T.-J."/>
            <person name="Lee Y.-H."/>
            <person name="Bennetzen J.L."/>
            <person name="Choi D."/>
        </authorList>
    </citation>
    <scope>NUCLEOTIDE SEQUENCE [LARGE SCALE GENOMIC DNA]</scope>
    <source>
        <strain evidence="3">cv. PBC81</strain>
    </source>
</reference>
<name>A0A2G2WST6_CAPBA</name>
<accession>A0A2G2WST6</accession>
<comment type="caution">
    <text evidence="2">The sequence shown here is derived from an EMBL/GenBank/DDBJ whole genome shotgun (WGS) entry which is preliminary data.</text>
</comment>
<evidence type="ECO:0000256" key="1">
    <source>
        <dbReference type="SAM" id="MobiDB-lite"/>
    </source>
</evidence>
<dbReference type="EMBL" id="MLFT02000005">
    <property type="protein sequence ID" value="PHT48307.1"/>
    <property type="molecule type" value="Genomic_DNA"/>
</dbReference>
<sequence length="126" mass="15124">MISDFKKIKTWESQTNESNESYWIISNDLRREKRLSGFFDWEVYNVLDGKEVSAEKYQLTLVTITTDYKFGYGIETVEKEEGEEEAEEKEEKEEEEKENADVSHTREYNMKMMFCLQPRRKLEATH</sequence>
<dbReference type="PANTHER" id="PTHR47211">
    <property type="entry name" value="TRIHELIX TRANSCRIPTION FACTOR ASR3"/>
    <property type="match status" value="1"/>
</dbReference>
<dbReference type="Proteomes" id="UP000224567">
    <property type="component" value="Unassembled WGS sequence"/>
</dbReference>
<keyword evidence="3" id="KW-1185">Reference proteome</keyword>
<proteinExistence type="predicted"/>
<evidence type="ECO:0000313" key="2">
    <source>
        <dbReference type="EMBL" id="PHT48307.1"/>
    </source>
</evidence>
<dbReference type="AlphaFoldDB" id="A0A2G2WST6"/>
<feature type="region of interest" description="Disordered" evidence="1">
    <location>
        <begin position="76"/>
        <end position="104"/>
    </location>
</feature>
<dbReference type="STRING" id="33114.A0A2G2WST6"/>
<feature type="compositionally biased region" description="Acidic residues" evidence="1">
    <location>
        <begin position="78"/>
        <end position="98"/>
    </location>
</feature>
<reference evidence="2 3" key="1">
    <citation type="journal article" date="2017" name="Genome Biol.">
        <title>New reference genome sequences of hot pepper reveal the massive evolution of plant disease-resistance genes by retroduplication.</title>
        <authorList>
            <person name="Kim S."/>
            <person name="Park J."/>
            <person name="Yeom S.I."/>
            <person name="Kim Y.M."/>
            <person name="Seo E."/>
            <person name="Kim K.T."/>
            <person name="Kim M.S."/>
            <person name="Lee J.M."/>
            <person name="Cheong K."/>
            <person name="Shin H.S."/>
            <person name="Kim S.B."/>
            <person name="Han K."/>
            <person name="Lee J."/>
            <person name="Park M."/>
            <person name="Lee H.A."/>
            <person name="Lee H.Y."/>
            <person name="Lee Y."/>
            <person name="Oh S."/>
            <person name="Lee J.H."/>
            <person name="Choi E."/>
            <person name="Choi E."/>
            <person name="Lee S.E."/>
            <person name="Jeon J."/>
            <person name="Kim H."/>
            <person name="Choi G."/>
            <person name="Song H."/>
            <person name="Lee J."/>
            <person name="Lee S.C."/>
            <person name="Kwon J.K."/>
            <person name="Lee H.Y."/>
            <person name="Koo N."/>
            <person name="Hong Y."/>
            <person name="Kim R.W."/>
            <person name="Kang W.H."/>
            <person name="Huh J.H."/>
            <person name="Kang B.C."/>
            <person name="Yang T.J."/>
            <person name="Lee Y.H."/>
            <person name="Bennetzen J.L."/>
            <person name="Choi D."/>
        </authorList>
    </citation>
    <scope>NUCLEOTIDE SEQUENCE [LARGE SCALE GENOMIC DNA]</scope>
    <source>
        <strain evidence="3">cv. PBC81</strain>
    </source>
</reference>
<dbReference type="OrthoDB" id="1865198at2759"/>
<evidence type="ECO:0000313" key="3">
    <source>
        <dbReference type="Proteomes" id="UP000224567"/>
    </source>
</evidence>
<dbReference type="PANTHER" id="PTHR47211:SF3">
    <property type="entry name" value="TRIHELIX TRANSCRIPTION FACTOR ASR3-LIKE"/>
    <property type="match status" value="1"/>
</dbReference>
<organism evidence="2 3">
    <name type="scientific">Capsicum baccatum</name>
    <name type="common">Peruvian pepper</name>
    <dbReference type="NCBI Taxonomy" id="33114"/>
    <lineage>
        <taxon>Eukaryota</taxon>
        <taxon>Viridiplantae</taxon>
        <taxon>Streptophyta</taxon>
        <taxon>Embryophyta</taxon>
        <taxon>Tracheophyta</taxon>
        <taxon>Spermatophyta</taxon>
        <taxon>Magnoliopsida</taxon>
        <taxon>eudicotyledons</taxon>
        <taxon>Gunneridae</taxon>
        <taxon>Pentapetalae</taxon>
        <taxon>asterids</taxon>
        <taxon>lamiids</taxon>
        <taxon>Solanales</taxon>
        <taxon>Solanaceae</taxon>
        <taxon>Solanoideae</taxon>
        <taxon>Capsiceae</taxon>
        <taxon>Capsicum</taxon>
    </lineage>
</organism>